<keyword evidence="6" id="KW-1185">Reference proteome</keyword>
<feature type="domain" description="Solute-binding protein family 5" evidence="4">
    <location>
        <begin position="93"/>
        <end position="438"/>
    </location>
</feature>
<dbReference type="PROSITE" id="PS51318">
    <property type="entry name" value="TAT"/>
    <property type="match status" value="1"/>
</dbReference>
<evidence type="ECO:0000313" key="6">
    <source>
        <dbReference type="Proteomes" id="UP000526734"/>
    </source>
</evidence>
<dbReference type="Pfam" id="PF00496">
    <property type="entry name" value="SBP_bac_5"/>
    <property type="match status" value="1"/>
</dbReference>
<dbReference type="SUPFAM" id="SSF53850">
    <property type="entry name" value="Periplasmic binding protein-like II"/>
    <property type="match status" value="1"/>
</dbReference>
<name>A0A7W3ZE53_9PSEU</name>
<comment type="caution">
    <text evidence="5">The sequence shown here is derived from an EMBL/GenBank/DDBJ whole genome shotgun (WGS) entry which is preliminary data.</text>
</comment>
<dbReference type="GO" id="GO:1904680">
    <property type="term" value="F:peptide transmembrane transporter activity"/>
    <property type="evidence" value="ECO:0007669"/>
    <property type="project" value="TreeGrafter"/>
</dbReference>
<protein>
    <submittedName>
        <fullName evidence="5">ABC transporter substrate-binding protein</fullName>
    </submittedName>
</protein>
<dbReference type="InterPro" id="IPR006311">
    <property type="entry name" value="TAT_signal"/>
</dbReference>
<organism evidence="5 6">
    <name type="scientific">Amycolatopsis dendrobii</name>
    <dbReference type="NCBI Taxonomy" id="2760662"/>
    <lineage>
        <taxon>Bacteria</taxon>
        <taxon>Bacillati</taxon>
        <taxon>Actinomycetota</taxon>
        <taxon>Actinomycetes</taxon>
        <taxon>Pseudonocardiales</taxon>
        <taxon>Pseudonocardiaceae</taxon>
        <taxon>Amycolatopsis</taxon>
    </lineage>
</organism>
<dbReference type="GO" id="GO:0042597">
    <property type="term" value="C:periplasmic space"/>
    <property type="evidence" value="ECO:0007669"/>
    <property type="project" value="UniProtKB-ARBA"/>
</dbReference>
<evidence type="ECO:0000313" key="5">
    <source>
        <dbReference type="EMBL" id="MBB1158160.1"/>
    </source>
</evidence>
<dbReference type="Gene3D" id="3.40.190.10">
    <property type="entry name" value="Periplasmic binding protein-like II"/>
    <property type="match status" value="1"/>
</dbReference>
<reference evidence="5 6" key="1">
    <citation type="submission" date="2020-08" db="EMBL/GenBank/DDBJ databases">
        <title>Amycolatopsis sp. nov. DR6-1 isolated from Dendrobium heterocarpum.</title>
        <authorList>
            <person name="Tedsree N."/>
            <person name="Kuncharoen N."/>
            <person name="Likhitwitayawuid K."/>
            <person name="Tanasupawat S."/>
        </authorList>
    </citation>
    <scope>NUCLEOTIDE SEQUENCE [LARGE SCALE GENOMIC DNA]</scope>
    <source>
        <strain evidence="5 6">DR6-1</strain>
    </source>
</reference>
<dbReference type="InterPro" id="IPR039424">
    <property type="entry name" value="SBP_5"/>
</dbReference>
<evidence type="ECO:0000259" key="4">
    <source>
        <dbReference type="Pfam" id="PF00496"/>
    </source>
</evidence>
<keyword evidence="3" id="KW-0732">Signal</keyword>
<proteinExistence type="inferred from homology"/>
<dbReference type="InterPro" id="IPR000914">
    <property type="entry name" value="SBP_5_dom"/>
</dbReference>
<accession>A0A7W3ZE53</accession>
<evidence type="ECO:0000256" key="3">
    <source>
        <dbReference type="ARBA" id="ARBA00022729"/>
    </source>
</evidence>
<dbReference type="Gene3D" id="3.90.76.10">
    <property type="entry name" value="Dipeptide-binding Protein, Domain 1"/>
    <property type="match status" value="1"/>
</dbReference>
<dbReference type="PANTHER" id="PTHR30290">
    <property type="entry name" value="PERIPLASMIC BINDING COMPONENT OF ABC TRANSPORTER"/>
    <property type="match status" value="1"/>
</dbReference>
<dbReference type="GO" id="GO:0015833">
    <property type="term" value="P:peptide transport"/>
    <property type="evidence" value="ECO:0007669"/>
    <property type="project" value="TreeGrafter"/>
</dbReference>
<dbReference type="AlphaFoldDB" id="A0A7W3ZE53"/>
<keyword evidence="2" id="KW-0813">Transport</keyword>
<gene>
    <name evidence="5" type="ORF">H4281_33875</name>
</gene>
<evidence type="ECO:0000256" key="2">
    <source>
        <dbReference type="ARBA" id="ARBA00022448"/>
    </source>
</evidence>
<dbReference type="EMBL" id="JACGZW010000012">
    <property type="protein sequence ID" value="MBB1158160.1"/>
    <property type="molecule type" value="Genomic_DNA"/>
</dbReference>
<sequence length="523" mass="56828">MSPHGKEDPVAPPPRLSRRTALRLTGLTLPAVALPAALTACGTATGSPGRVLRVAQTADPKTLDPQKQGDLTSMNVLVNLFDTLTTRGPGNQLAPGLALSWSPLDRLTWRFRLRPGVRFHNGEPCDAHAVAFSVQRLLDPATKSPIVELRYVKKATVADDLTVDLHLSEPDPILPAKVSLFGGVVVPPGYLRQVGNAGFAKHPVGTGPFTFVEFQRDHQTRMRANPAYWDGKPAFDELVFLPMPDPSSALASLQSDQVDIVANLTPDAALQIQGYRGVEIRHCPGIRTSYLSLDTTAGPLRDVRVRRALNHAVDVPLLIKAVLDGKAREVPTMFPREAFGFDPSIRPYSRDVGLAKRLLAEAGFPNGFDTTLTAQTADANTAEAISGLLARAGVRAQVELVDPGTYSSRLTSNNRGALGPIYLAASTGWTLDAESLVQSNVRHDRRQSRWRNAEADRLVDVEEQSLVPADRQRAFTGLQHLLNQEAPFVFLYQIDTIYAVNTRPRWQPGVVGLLAMARAQVAS</sequence>
<dbReference type="InterPro" id="IPR030678">
    <property type="entry name" value="Peptide/Ni-bd"/>
</dbReference>
<evidence type="ECO:0000256" key="1">
    <source>
        <dbReference type="ARBA" id="ARBA00005695"/>
    </source>
</evidence>
<dbReference type="PANTHER" id="PTHR30290:SF9">
    <property type="entry name" value="OLIGOPEPTIDE-BINDING PROTEIN APPA"/>
    <property type="match status" value="1"/>
</dbReference>
<comment type="similarity">
    <text evidence="1">Belongs to the bacterial solute-binding protein 5 family.</text>
</comment>
<dbReference type="Proteomes" id="UP000526734">
    <property type="component" value="Unassembled WGS sequence"/>
</dbReference>
<dbReference type="GO" id="GO:0043190">
    <property type="term" value="C:ATP-binding cassette (ABC) transporter complex"/>
    <property type="evidence" value="ECO:0007669"/>
    <property type="project" value="InterPro"/>
</dbReference>
<dbReference type="PIRSF" id="PIRSF002741">
    <property type="entry name" value="MppA"/>
    <property type="match status" value="1"/>
</dbReference>
<dbReference type="Gene3D" id="3.10.105.10">
    <property type="entry name" value="Dipeptide-binding Protein, Domain 3"/>
    <property type="match status" value="1"/>
</dbReference>